<dbReference type="RefSeq" id="WP_189241885.1">
    <property type="nucleotide sequence ID" value="NZ_BMQP01000005.1"/>
</dbReference>
<protein>
    <submittedName>
        <fullName evidence="3">Maleylpyruvate isomerase</fullName>
    </submittedName>
</protein>
<accession>A0A8J3RZD6</accession>
<name>A0A8J3RZD6_PLARO</name>
<dbReference type="EMBL" id="BOOI01000014">
    <property type="protein sequence ID" value="GIH83425.1"/>
    <property type="molecule type" value="Genomic_DNA"/>
</dbReference>
<sequence>MDVLDALQSELAASTDRLLATVAGLSDADLAAPSRLPGWTRGHLVTHVARNADSLVNLTEWARTGVETPQYASVESRDAAIAAGAARPVKQQLADLEESAARLAAAFRGLPPQAWSAMVGGMRPPPHPAWYLLVRRLRETEFHHVDLGAGYDCSAWPDAFVRRELHDTMVCWPRELSPVSEIVVEEVKDDHKHRQVWRGLGSGPVVQGDARTLLAWLSGRSAGAGLRVMREGATGNEPAAGPLPAPPPWLTMTAAPGLPATPPEDYP</sequence>
<dbReference type="InterPro" id="IPR036527">
    <property type="entry name" value="SCP2_sterol-bd_dom_sf"/>
</dbReference>
<feature type="region of interest" description="Disordered" evidence="1">
    <location>
        <begin position="233"/>
        <end position="267"/>
    </location>
</feature>
<dbReference type="GO" id="GO:0016853">
    <property type="term" value="F:isomerase activity"/>
    <property type="evidence" value="ECO:0007669"/>
    <property type="project" value="UniProtKB-KW"/>
</dbReference>
<gene>
    <name evidence="3" type="ORF">Pro02_18330</name>
</gene>
<feature type="domain" description="Mycothiol-dependent maleylpyruvate isomerase metal-binding" evidence="2">
    <location>
        <begin position="11"/>
        <end position="147"/>
    </location>
</feature>
<keyword evidence="4" id="KW-1185">Reference proteome</keyword>
<dbReference type="Gene3D" id="1.20.120.450">
    <property type="entry name" value="dinb family like domain"/>
    <property type="match status" value="1"/>
</dbReference>
<keyword evidence="3" id="KW-0413">Isomerase</keyword>
<evidence type="ECO:0000313" key="4">
    <source>
        <dbReference type="Proteomes" id="UP000655044"/>
    </source>
</evidence>
<dbReference type="SUPFAM" id="SSF55718">
    <property type="entry name" value="SCP-like"/>
    <property type="match status" value="1"/>
</dbReference>
<dbReference type="AlphaFoldDB" id="A0A8J3RZD6"/>
<dbReference type="Gene3D" id="3.30.1050.20">
    <property type="match status" value="1"/>
</dbReference>
<dbReference type="Pfam" id="PF11716">
    <property type="entry name" value="MDMPI_N"/>
    <property type="match status" value="1"/>
</dbReference>
<evidence type="ECO:0000313" key="3">
    <source>
        <dbReference type="EMBL" id="GIH83425.1"/>
    </source>
</evidence>
<comment type="caution">
    <text evidence="3">The sequence shown here is derived from an EMBL/GenBank/DDBJ whole genome shotgun (WGS) entry which is preliminary data.</text>
</comment>
<dbReference type="GO" id="GO:0046872">
    <property type="term" value="F:metal ion binding"/>
    <property type="evidence" value="ECO:0007669"/>
    <property type="project" value="InterPro"/>
</dbReference>
<dbReference type="InterPro" id="IPR017517">
    <property type="entry name" value="Maleyloyr_isom"/>
</dbReference>
<organism evidence="3 4">
    <name type="scientific">Planobispora rosea</name>
    <dbReference type="NCBI Taxonomy" id="35762"/>
    <lineage>
        <taxon>Bacteria</taxon>
        <taxon>Bacillati</taxon>
        <taxon>Actinomycetota</taxon>
        <taxon>Actinomycetes</taxon>
        <taxon>Streptosporangiales</taxon>
        <taxon>Streptosporangiaceae</taxon>
        <taxon>Planobispora</taxon>
    </lineage>
</organism>
<proteinExistence type="predicted"/>
<evidence type="ECO:0000259" key="2">
    <source>
        <dbReference type="Pfam" id="PF11716"/>
    </source>
</evidence>
<evidence type="ECO:0000256" key="1">
    <source>
        <dbReference type="SAM" id="MobiDB-lite"/>
    </source>
</evidence>
<dbReference type="Proteomes" id="UP000655044">
    <property type="component" value="Unassembled WGS sequence"/>
</dbReference>
<reference evidence="3" key="1">
    <citation type="submission" date="2021-01" db="EMBL/GenBank/DDBJ databases">
        <title>Whole genome shotgun sequence of Planobispora rosea NBRC 15558.</title>
        <authorList>
            <person name="Komaki H."/>
            <person name="Tamura T."/>
        </authorList>
    </citation>
    <scope>NUCLEOTIDE SEQUENCE</scope>
    <source>
        <strain evidence="3">NBRC 15558</strain>
    </source>
</reference>
<dbReference type="InterPro" id="IPR034660">
    <property type="entry name" value="DinB/YfiT-like"/>
</dbReference>
<dbReference type="SUPFAM" id="SSF109854">
    <property type="entry name" value="DinB/YfiT-like putative metalloenzymes"/>
    <property type="match status" value="1"/>
</dbReference>
<dbReference type="InterPro" id="IPR024344">
    <property type="entry name" value="MDMPI_metal-binding"/>
</dbReference>
<dbReference type="NCBIfam" id="TIGR03083">
    <property type="entry name" value="maleylpyruvate isomerase family mycothiol-dependent enzyme"/>
    <property type="match status" value="1"/>
</dbReference>